<comment type="caution">
    <text evidence="1">The sequence shown here is derived from an EMBL/GenBank/DDBJ whole genome shotgun (WGS) entry which is preliminary data.</text>
</comment>
<evidence type="ECO:0000313" key="1">
    <source>
        <dbReference type="EMBL" id="CAI3998395.1"/>
    </source>
</evidence>
<dbReference type="InterPro" id="IPR011990">
    <property type="entry name" value="TPR-like_helical_dom_sf"/>
</dbReference>
<dbReference type="AlphaFoldDB" id="A0A9P1CVX4"/>
<reference evidence="2" key="2">
    <citation type="submission" date="2024-04" db="EMBL/GenBank/DDBJ databases">
        <authorList>
            <person name="Chen Y."/>
            <person name="Shah S."/>
            <person name="Dougan E. K."/>
            <person name="Thang M."/>
            <person name="Chan C."/>
        </authorList>
    </citation>
    <scope>NUCLEOTIDE SEQUENCE [LARGE SCALE GENOMIC DNA]</scope>
</reference>
<dbReference type="EMBL" id="CAMXCT030002472">
    <property type="protein sequence ID" value="CAL4785707.1"/>
    <property type="molecule type" value="Genomic_DNA"/>
</dbReference>
<keyword evidence="4" id="KW-1185">Reference proteome</keyword>
<sequence>MLARDEEQLLKKHLVHWRGIGDSFLIGLDSRNKDRSATTAVSMLAPKPIQVYHFDFNGFGPSKTRLLEESHRRFPEMDYVLLVEPDMYPVASSFNRAALQQREVVYAIRRSGKESLGERLADSVFRNDGNWYFKFRVHESPFYRRSDGTAGVPEHISDTGWSVVEITGSSRDGQARHHRIREELRLVEEDLKDFPGLPRLTYYAGVLRYDLAMAADATRAATVTLGREAVKILQRRAKDAGKSQEEKQQRSAAAYFCGRAYLDVLGQPMKAEKWFKKSIQLEKDFLYAHVALIQMLFQQTRHQEAFDQAVLAERLGPPQLIAGLCMSATSHCSSARPSTMDTPMPR</sequence>
<gene>
    <name evidence="1" type="ORF">C1SCF055_LOCUS24702</name>
</gene>
<dbReference type="OrthoDB" id="416620at2759"/>
<dbReference type="EMBL" id="CAMXCT010002472">
    <property type="protein sequence ID" value="CAI3998395.1"/>
    <property type="molecule type" value="Genomic_DNA"/>
</dbReference>
<organism evidence="1">
    <name type="scientific">Cladocopium goreaui</name>
    <dbReference type="NCBI Taxonomy" id="2562237"/>
    <lineage>
        <taxon>Eukaryota</taxon>
        <taxon>Sar</taxon>
        <taxon>Alveolata</taxon>
        <taxon>Dinophyceae</taxon>
        <taxon>Suessiales</taxon>
        <taxon>Symbiodiniaceae</taxon>
        <taxon>Cladocopium</taxon>
    </lineage>
</organism>
<reference evidence="1" key="1">
    <citation type="submission" date="2022-10" db="EMBL/GenBank/DDBJ databases">
        <authorList>
            <person name="Chen Y."/>
            <person name="Dougan E. K."/>
            <person name="Chan C."/>
            <person name="Rhodes N."/>
            <person name="Thang M."/>
        </authorList>
    </citation>
    <scope>NUCLEOTIDE SEQUENCE</scope>
</reference>
<dbReference type="Proteomes" id="UP001152797">
    <property type="component" value="Unassembled WGS sequence"/>
</dbReference>
<protein>
    <submittedName>
        <fullName evidence="3">H(+)-exporting diphosphatase</fullName>
    </submittedName>
</protein>
<evidence type="ECO:0000313" key="2">
    <source>
        <dbReference type="EMBL" id="CAL1151770.1"/>
    </source>
</evidence>
<accession>A0A9P1CVX4</accession>
<evidence type="ECO:0000313" key="4">
    <source>
        <dbReference type="Proteomes" id="UP001152797"/>
    </source>
</evidence>
<proteinExistence type="predicted"/>
<name>A0A9P1CVX4_9DINO</name>
<dbReference type="EMBL" id="CAMXCT020002472">
    <property type="protein sequence ID" value="CAL1151770.1"/>
    <property type="molecule type" value="Genomic_DNA"/>
</dbReference>
<evidence type="ECO:0000313" key="3">
    <source>
        <dbReference type="EMBL" id="CAL4785707.1"/>
    </source>
</evidence>
<dbReference type="SUPFAM" id="SSF81901">
    <property type="entry name" value="HCP-like"/>
    <property type="match status" value="1"/>
</dbReference>
<dbReference type="Gene3D" id="1.25.40.10">
    <property type="entry name" value="Tetratricopeptide repeat domain"/>
    <property type="match status" value="1"/>
</dbReference>